<dbReference type="GO" id="GO:0005576">
    <property type="term" value="C:extracellular region"/>
    <property type="evidence" value="ECO:0007669"/>
    <property type="project" value="TreeGrafter"/>
</dbReference>
<feature type="domain" description="Prolamin-like" evidence="3">
    <location>
        <begin position="35"/>
        <end position="84"/>
    </location>
</feature>
<feature type="chain" id="PRO_5014165364" evidence="2">
    <location>
        <begin position="27"/>
        <end position="119"/>
    </location>
</feature>
<keyword evidence="1 2" id="KW-0732">Signal</keyword>
<dbReference type="PANTHER" id="PTHR31181:SF51">
    <property type="entry name" value="EGG CELL-SECRETED PROTEIN 1.4"/>
    <property type="match status" value="1"/>
</dbReference>
<evidence type="ECO:0000313" key="5">
    <source>
        <dbReference type="Proteomes" id="UP000233837"/>
    </source>
</evidence>
<dbReference type="PANTHER" id="PTHR31181">
    <property type="entry name" value="EGG CELL-SECRETED PROTEIN 1.4"/>
    <property type="match status" value="1"/>
</dbReference>
<evidence type="ECO:0000256" key="2">
    <source>
        <dbReference type="SAM" id="SignalP"/>
    </source>
</evidence>
<reference evidence="4 5" key="2">
    <citation type="journal article" date="2017" name="Nature">
        <title>The Apostasia genome and the evolution of orchids.</title>
        <authorList>
            <person name="Zhang G.Q."/>
            <person name="Liu K.W."/>
            <person name="Li Z."/>
            <person name="Lohaus R."/>
            <person name="Hsiao Y.Y."/>
            <person name="Niu S.C."/>
            <person name="Wang J.Y."/>
            <person name="Lin Y.C."/>
            <person name="Xu Q."/>
            <person name="Chen L.J."/>
            <person name="Yoshida K."/>
            <person name="Fujiwara S."/>
            <person name="Wang Z.W."/>
            <person name="Zhang Y.Q."/>
            <person name="Mitsuda N."/>
            <person name="Wang M."/>
            <person name="Liu G.H."/>
            <person name="Pecoraro L."/>
            <person name="Huang H.X."/>
            <person name="Xiao X.J."/>
            <person name="Lin M."/>
            <person name="Wu X.Y."/>
            <person name="Wu W.L."/>
            <person name="Chen Y.Y."/>
            <person name="Chang S.B."/>
            <person name="Sakamoto S."/>
            <person name="Ohme-Takagi M."/>
            <person name="Yagi M."/>
            <person name="Zeng S.J."/>
            <person name="Shen C.Y."/>
            <person name="Yeh C.M."/>
            <person name="Luo Y.B."/>
            <person name="Tsai W.C."/>
            <person name="Van de Peer Y."/>
            <person name="Liu Z.J."/>
        </authorList>
    </citation>
    <scope>NUCLEOTIDE SEQUENCE [LARGE SCALE GENOMIC DNA]</scope>
    <source>
        <tissue evidence="4">The whole plant</tissue>
    </source>
</reference>
<dbReference type="AlphaFoldDB" id="A0A2I0XCV4"/>
<accession>A0A2I0XCV4</accession>
<sequence>MAKSVAAASAFVFLLVVSTSIPTASSFQLIPDFLKCWYAVIELKGCSVNIVPSKLDFQIKLTEQCCKAINGIEESCLHVVLSDHTIGSALLNLTSKVCAAPAAQVSLHHLHHKHFNKLN</sequence>
<dbReference type="Proteomes" id="UP000233837">
    <property type="component" value="Unassembled WGS sequence"/>
</dbReference>
<dbReference type="Pfam" id="PF05617">
    <property type="entry name" value="Prolamin_like"/>
    <property type="match status" value="1"/>
</dbReference>
<keyword evidence="5" id="KW-1185">Reference proteome</keyword>
<evidence type="ECO:0000313" key="4">
    <source>
        <dbReference type="EMBL" id="PKU85729.1"/>
    </source>
</evidence>
<reference evidence="4 5" key="1">
    <citation type="journal article" date="2016" name="Sci. Rep.">
        <title>The Dendrobium catenatum Lindl. genome sequence provides insights into polysaccharide synthase, floral development and adaptive evolution.</title>
        <authorList>
            <person name="Zhang G.Q."/>
            <person name="Xu Q."/>
            <person name="Bian C."/>
            <person name="Tsai W.C."/>
            <person name="Yeh C.M."/>
            <person name="Liu K.W."/>
            <person name="Yoshida K."/>
            <person name="Zhang L.S."/>
            <person name="Chang S.B."/>
            <person name="Chen F."/>
            <person name="Shi Y."/>
            <person name="Su Y.Y."/>
            <person name="Zhang Y.Q."/>
            <person name="Chen L.J."/>
            <person name="Yin Y."/>
            <person name="Lin M."/>
            <person name="Huang H."/>
            <person name="Deng H."/>
            <person name="Wang Z.W."/>
            <person name="Zhu S.L."/>
            <person name="Zhao X."/>
            <person name="Deng C."/>
            <person name="Niu S.C."/>
            <person name="Huang J."/>
            <person name="Wang M."/>
            <person name="Liu G.H."/>
            <person name="Yang H.J."/>
            <person name="Xiao X.J."/>
            <person name="Hsiao Y.Y."/>
            <person name="Wu W.L."/>
            <person name="Chen Y.Y."/>
            <person name="Mitsuda N."/>
            <person name="Ohme-Takagi M."/>
            <person name="Luo Y.B."/>
            <person name="Van de Peer Y."/>
            <person name="Liu Z.J."/>
        </authorList>
    </citation>
    <scope>NUCLEOTIDE SEQUENCE [LARGE SCALE GENOMIC DNA]</scope>
    <source>
        <tissue evidence="4">The whole plant</tissue>
    </source>
</reference>
<protein>
    <submittedName>
        <fullName evidence="4">Egg cell-secreted protein 1.2</fullName>
    </submittedName>
</protein>
<dbReference type="GO" id="GO:0031982">
    <property type="term" value="C:vesicle"/>
    <property type="evidence" value="ECO:0007669"/>
    <property type="project" value="TreeGrafter"/>
</dbReference>
<dbReference type="InterPro" id="IPR008502">
    <property type="entry name" value="Prolamin-like"/>
</dbReference>
<evidence type="ECO:0000256" key="1">
    <source>
        <dbReference type="ARBA" id="ARBA00022729"/>
    </source>
</evidence>
<proteinExistence type="predicted"/>
<name>A0A2I0XCV4_9ASPA</name>
<feature type="signal peptide" evidence="2">
    <location>
        <begin position="1"/>
        <end position="26"/>
    </location>
</feature>
<evidence type="ECO:0000259" key="3">
    <source>
        <dbReference type="Pfam" id="PF05617"/>
    </source>
</evidence>
<organism evidence="4 5">
    <name type="scientific">Dendrobium catenatum</name>
    <dbReference type="NCBI Taxonomy" id="906689"/>
    <lineage>
        <taxon>Eukaryota</taxon>
        <taxon>Viridiplantae</taxon>
        <taxon>Streptophyta</taxon>
        <taxon>Embryophyta</taxon>
        <taxon>Tracheophyta</taxon>
        <taxon>Spermatophyta</taxon>
        <taxon>Magnoliopsida</taxon>
        <taxon>Liliopsida</taxon>
        <taxon>Asparagales</taxon>
        <taxon>Orchidaceae</taxon>
        <taxon>Epidendroideae</taxon>
        <taxon>Malaxideae</taxon>
        <taxon>Dendrobiinae</taxon>
        <taxon>Dendrobium</taxon>
    </lineage>
</organism>
<dbReference type="GO" id="GO:0080155">
    <property type="term" value="P:regulation of double fertilization forming a zygote and endosperm"/>
    <property type="evidence" value="ECO:0007669"/>
    <property type="project" value="TreeGrafter"/>
</dbReference>
<dbReference type="GO" id="GO:2000008">
    <property type="term" value="P:regulation of protein localization to cell surface"/>
    <property type="evidence" value="ECO:0007669"/>
    <property type="project" value="TreeGrafter"/>
</dbReference>
<gene>
    <name evidence="4" type="primary">EC1.2</name>
    <name evidence="4" type="ORF">MA16_Dca018584</name>
</gene>
<dbReference type="EMBL" id="KZ501974">
    <property type="protein sequence ID" value="PKU85729.1"/>
    <property type="molecule type" value="Genomic_DNA"/>
</dbReference>
<dbReference type="GO" id="GO:0009567">
    <property type="term" value="P:double fertilization forming a zygote and endosperm"/>
    <property type="evidence" value="ECO:0007669"/>
    <property type="project" value="TreeGrafter"/>
</dbReference>